<reference evidence="5" key="3">
    <citation type="submission" date="2017-03" db="EMBL/GenBank/DDBJ databases">
        <authorList>
            <person name="Dastager S.G."/>
            <person name="Neurgaonkar P.S."/>
            <person name="Dharne M.S."/>
        </authorList>
    </citation>
    <scope>NUCLEOTIDE SEQUENCE</scope>
    <source>
        <strain evidence="5">DSM 25145</strain>
    </source>
</reference>
<keyword evidence="8" id="KW-1185">Reference proteome</keyword>
<dbReference type="PRINTS" id="PR00032">
    <property type="entry name" value="HTHARAC"/>
</dbReference>
<evidence type="ECO:0000259" key="4">
    <source>
        <dbReference type="PROSITE" id="PS01124"/>
    </source>
</evidence>
<dbReference type="OrthoDB" id="247151at2"/>
<evidence type="ECO:0000313" key="7">
    <source>
        <dbReference type="Proteomes" id="UP000186385"/>
    </source>
</evidence>
<protein>
    <submittedName>
        <fullName evidence="5">AraC family transcriptional regulator</fullName>
    </submittedName>
    <submittedName>
        <fullName evidence="6">AraC-type DNA-binding protein</fullName>
    </submittedName>
</protein>
<evidence type="ECO:0000256" key="3">
    <source>
        <dbReference type="ARBA" id="ARBA00023163"/>
    </source>
</evidence>
<dbReference type="GO" id="GO:0043565">
    <property type="term" value="F:sequence-specific DNA binding"/>
    <property type="evidence" value="ECO:0007669"/>
    <property type="project" value="InterPro"/>
</dbReference>
<dbReference type="SUPFAM" id="SSF46689">
    <property type="entry name" value="Homeodomain-like"/>
    <property type="match status" value="2"/>
</dbReference>
<proteinExistence type="predicted"/>
<keyword evidence="1" id="KW-0805">Transcription regulation</keyword>
<dbReference type="STRING" id="1017273.SAMN05443094_102118"/>
<dbReference type="PANTHER" id="PTHR43280:SF2">
    <property type="entry name" value="HTH-TYPE TRANSCRIPTIONAL REGULATOR EXSA"/>
    <property type="match status" value="1"/>
</dbReference>
<dbReference type="Proteomes" id="UP000186385">
    <property type="component" value="Unassembled WGS sequence"/>
</dbReference>
<accession>A0A1N6RG42</accession>
<organism evidence="6 7">
    <name type="scientific">Domibacillus enclensis</name>
    <dbReference type="NCBI Taxonomy" id="1017273"/>
    <lineage>
        <taxon>Bacteria</taxon>
        <taxon>Bacillati</taxon>
        <taxon>Bacillota</taxon>
        <taxon>Bacilli</taxon>
        <taxon>Bacillales</taxon>
        <taxon>Bacillaceae</taxon>
        <taxon>Domibacillus</taxon>
    </lineage>
</organism>
<dbReference type="GO" id="GO:0003700">
    <property type="term" value="F:DNA-binding transcription factor activity"/>
    <property type="evidence" value="ECO:0007669"/>
    <property type="project" value="InterPro"/>
</dbReference>
<dbReference type="Pfam" id="PF12833">
    <property type="entry name" value="HTH_18"/>
    <property type="match status" value="1"/>
</dbReference>
<keyword evidence="2 6" id="KW-0238">DNA-binding</keyword>
<dbReference type="InterPro" id="IPR018060">
    <property type="entry name" value="HTH_AraC"/>
</dbReference>
<dbReference type="Gene3D" id="1.10.10.60">
    <property type="entry name" value="Homeodomain-like"/>
    <property type="match status" value="2"/>
</dbReference>
<dbReference type="InterPro" id="IPR020449">
    <property type="entry name" value="Tscrpt_reg_AraC-type_HTH"/>
</dbReference>
<sequence length="378" mass="41728">MSDTFPLSSAVMTLFQLTHLNIFALDPSGRLLMLHAPHDIPDRLNEDAFQSLSAAVIEQPAVCHFWHDEPFAYIGGYYDAGTVLAAGPFLTQMPDPSATHLNQQTMRGLPILNRATRQSIANVLMHLNKMEPVTLSSINGGSAPSDSPYSADETAAASLINLRYAVSNEMMQAIEDGDAAALVSVTKKADSLFDFSNRFPNKPLRVAKNSLIILNTTFRLAAERGGAPPVLLHQLSEKFAIAIERLNSLHTLDQLQESMGDEYCQLVAENKLAGYSMLIKETIRYLHIHYAEPFDAAALAQSLHIHPSHLARQFKKETGTTMVQYVHSLRVQEAKRLLKKDTASIEYIAGQCGFDDAAYFARVFKKVAGISPGSWRKQ</sequence>
<dbReference type="RefSeq" id="WP_045849318.1">
    <property type="nucleotide sequence ID" value="NZ_FTLX01000002.1"/>
</dbReference>
<evidence type="ECO:0000313" key="6">
    <source>
        <dbReference type="EMBL" id="SIQ27814.1"/>
    </source>
</evidence>
<dbReference type="EMBL" id="FTLX01000002">
    <property type="protein sequence ID" value="SIQ27814.1"/>
    <property type="molecule type" value="Genomic_DNA"/>
</dbReference>
<dbReference type="AlphaFoldDB" id="A0A1N6RG42"/>
<dbReference type="SMART" id="SM00342">
    <property type="entry name" value="HTH_ARAC"/>
    <property type="match status" value="1"/>
</dbReference>
<evidence type="ECO:0000313" key="5">
    <source>
        <dbReference type="EMBL" id="OXS79051.1"/>
    </source>
</evidence>
<evidence type="ECO:0000313" key="8">
    <source>
        <dbReference type="Proteomes" id="UP000215545"/>
    </source>
</evidence>
<dbReference type="Proteomes" id="UP000215545">
    <property type="component" value="Unassembled WGS sequence"/>
</dbReference>
<name>A0A1N6RG42_9BACI</name>
<reference evidence="6 7" key="1">
    <citation type="submission" date="2017-01" db="EMBL/GenBank/DDBJ databases">
        <authorList>
            <person name="Mah S.A."/>
            <person name="Swanson W.J."/>
            <person name="Moy G.W."/>
            <person name="Vacquier V.D."/>
        </authorList>
    </citation>
    <scope>NUCLEOTIDE SEQUENCE [LARGE SCALE GENOMIC DNA]</scope>
    <source>
        <strain evidence="6 7">NIO-1016</strain>
    </source>
</reference>
<keyword evidence="3" id="KW-0804">Transcription</keyword>
<evidence type="ECO:0000256" key="2">
    <source>
        <dbReference type="ARBA" id="ARBA00023125"/>
    </source>
</evidence>
<dbReference type="InterPro" id="IPR009057">
    <property type="entry name" value="Homeodomain-like_sf"/>
</dbReference>
<reference evidence="8" key="2">
    <citation type="submission" date="2017-03" db="EMBL/GenBank/DDBJ databases">
        <title>Bacillus sp. V-88(T) DSM27956, whole genome shotgun sequencing project.</title>
        <authorList>
            <person name="Dastager S.G."/>
            <person name="Neurgaonkar P.S."/>
            <person name="Dharne M.S."/>
        </authorList>
    </citation>
    <scope>NUCLEOTIDE SEQUENCE [LARGE SCALE GENOMIC DNA]</scope>
    <source>
        <strain evidence="8">DSM 25145</strain>
    </source>
</reference>
<gene>
    <name evidence="5" type="ORF">B1B05_04540</name>
    <name evidence="6" type="ORF">SAMN05443094_102118</name>
</gene>
<dbReference type="PANTHER" id="PTHR43280">
    <property type="entry name" value="ARAC-FAMILY TRANSCRIPTIONAL REGULATOR"/>
    <property type="match status" value="1"/>
</dbReference>
<dbReference type="PROSITE" id="PS01124">
    <property type="entry name" value="HTH_ARAC_FAMILY_2"/>
    <property type="match status" value="1"/>
</dbReference>
<evidence type="ECO:0000256" key="1">
    <source>
        <dbReference type="ARBA" id="ARBA00023015"/>
    </source>
</evidence>
<dbReference type="EMBL" id="MWSK01000002">
    <property type="protein sequence ID" value="OXS79051.1"/>
    <property type="molecule type" value="Genomic_DNA"/>
</dbReference>
<feature type="domain" description="HTH araC/xylS-type" evidence="4">
    <location>
        <begin position="280"/>
        <end position="378"/>
    </location>
</feature>